<dbReference type="AlphaFoldDB" id="A0A437PJ76"/>
<evidence type="ECO:0000313" key="3">
    <source>
        <dbReference type="Proteomes" id="UP000283128"/>
    </source>
</evidence>
<evidence type="ECO:0000313" key="2">
    <source>
        <dbReference type="EMBL" id="RVU22305.1"/>
    </source>
</evidence>
<keyword evidence="1" id="KW-0812">Transmembrane</keyword>
<accession>A0A437PJ76</accession>
<reference evidence="2 3" key="1">
    <citation type="submission" date="2019-01" db="EMBL/GenBank/DDBJ databases">
        <title>Genome sequences of Streptomyces and Rhizobium isolates collected from root and soil.</title>
        <authorList>
            <person name="Chhettri S."/>
            <person name="Sevigny J.L."/>
            <person name="Sen A."/>
            <person name="Ennis N."/>
            <person name="Tisa L."/>
        </authorList>
    </citation>
    <scope>NUCLEOTIDE SEQUENCE [LARGE SCALE GENOMIC DNA]</scope>
    <source>
        <strain evidence="2 3">San01</strain>
    </source>
</reference>
<protein>
    <submittedName>
        <fullName evidence="2">Uncharacterized protein</fullName>
    </submittedName>
</protein>
<gene>
    <name evidence="2" type="ORF">EOT10_22960</name>
</gene>
<name>A0A437PJ76_9ACTN</name>
<sequence length="145" mass="15779">MSPTRFASEHRWIYLYAILLLLALVVIGLIQYDGVKTTNEAHRKANQLSDALVAAGYSAPDTGGIVRTLGTDGGNVCDDPATALKSSLWKINLSNGSSGPGQRPVISDRRVVEAEALVLGVYCPDRLDRIQDRLDALRTDDTVRR</sequence>
<comment type="caution">
    <text evidence="2">The sequence shown here is derived from an EMBL/GenBank/DDBJ whole genome shotgun (WGS) entry which is preliminary data.</text>
</comment>
<organism evidence="2 3">
    <name type="scientific">Streptomyces antnestii</name>
    <dbReference type="NCBI Taxonomy" id="2494256"/>
    <lineage>
        <taxon>Bacteria</taxon>
        <taxon>Bacillati</taxon>
        <taxon>Actinomycetota</taxon>
        <taxon>Actinomycetes</taxon>
        <taxon>Kitasatosporales</taxon>
        <taxon>Streptomycetaceae</taxon>
        <taxon>Streptomyces</taxon>
    </lineage>
</organism>
<keyword evidence="1" id="KW-0472">Membrane</keyword>
<feature type="transmembrane region" description="Helical" evidence="1">
    <location>
        <begin position="12"/>
        <end position="32"/>
    </location>
</feature>
<dbReference type="Proteomes" id="UP000283128">
    <property type="component" value="Unassembled WGS sequence"/>
</dbReference>
<dbReference type="OrthoDB" id="3628158at2"/>
<keyword evidence="3" id="KW-1185">Reference proteome</keyword>
<dbReference type="RefSeq" id="WP_127830175.1">
    <property type="nucleotide sequence ID" value="NZ_RZYA01000011.1"/>
</dbReference>
<proteinExistence type="predicted"/>
<evidence type="ECO:0000256" key="1">
    <source>
        <dbReference type="SAM" id="Phobius"/>
    </source>
</evidence>
<keyword evidence="1" id="KW-1133">Transmembrane helix</keyword>
<dbReference type="EMBL" id="RZYA01000011">
    <property type="protein sequence ID" value="RVU22305.1"/>
    <property type="molecule type" value="Genomic_DNA"/>
</dbReference>